<dbReference type="SUPFAM" id="SSF56112">
    <property type="entry name" value="Protein kinase-like (PK-like)"/>
    <property type="match status" value="1"/>
</dbReference>
<evidence type="ECO:0000313" key="4">
    <source>
        <dbReference type="Proteomes" id="UP001222325"/>
    </source>
</evidence>
<dbReference type="AlphaFoldDB" id="A0AAD6TN10"/>
<feature type="region of interest" description="Disordered" evidence="1">
    <location>
        <begin position="669"/>
        <end position="718"/>
    </location>
</feature>
<feature type="domain" description="Protein kinase" evidence="2">
    <location>
        <begin position="515"/>
        <end position="718"/>
    </location>
</feature>
<accession>A0AAD6TN10</accession>
<name>A0AAD6TN10_9AGAR</name>
<feature type="region of interest" description="Disordered" evidence="1">
    <location>
        <begin position="409"/>
        <end position="446"/>
    </location>
</feature>
<dbReference type="PANTHER" id="PTHR37171:SF1">
    <property type="entry name" value="SERINE_THREONINE-PROTEIN KINASE YRZF-RELATED"/>
    <property type="match status" value="1"/>
</dbReference>
<evidence type="ECO:0000256" key="1">
    <source>
        <dbReference type="SAM" id="MobiDB-lite"/>
    </source>
</evidence>
<dbReference type="InterPro" id="IPR000719">
    <property type="entry name" value="Prot_kinase_dom"/>
</dbReference>
<protein>
    <recommendedName>
        <fullName evidence="2">Protein kinase domain-containing protein</fullName>
    </recommendedName>
</protein>
<reference evidence="3" key="1">
    <citation type="submission" date="2023-03" db="EMBL/GenBank/DDBJ databases">
        <title>Massive genome expansion in bonnet fungi (Mycena s.s.) driven by repeated elements and novel gene families across ecological guilds.</title>
        <authorList>
            <consortium name="Lawrence Berkeley National Laboratory"/>
            <person name="Harder C.B."/>
            <person name="Miyauchi S."/>
            <person name="Viragh M."/>
            <person name="Kuo A."/>
            <person name="Thoen E."/>
            <person name="Andreopoulos B."/>
            <person name="Lu D."/>
            <person name="Skrede I."/>
            <person name="Drula E."/>
            <person name="Henrissat B."/>
            <person name="Morin E."/>
            <person name="Kohler A."/>
            <person name="Barry K."/>
            <person name="LaButti K."/>
            <person name="Morin E."/>
            <person name="Salamov A."/>
            <person name="Lipzen A."/>
            <person name="Mereny Z."/>
            <person name="Hegedus B."/>
            <person name="Baldrian P."/>
            <person name="Stursova M."/>
            <person name="Weitz H."/>
            <person name="Taylor A."/>
            <person name="Grigoriev I.V."/>
            <person name="Nagy L.G."/>
            <person name="Martin F."/>
            <person name="Kauserud H."/>
        </authorList>
    </citation>
    <scope>NUCLEOTIDE SEQUENCE</scope>
    <source>
        <strain evidence="3">CBHHK173m</strain>
    </source>
</reference>
<dbReference type="InterPro" id="IPR011009">
    <property type="entry name" value="Kinase-like_dom_sf"/>
</dbReference>
<dbReference type="InterPro" id="IPR008266">
    <property type="entry name" value="Tyr_kinase_AS"/>
</dbReference>
<dbReference type="Gene3D" id="1.10.510.10">
    <property type="entry name" value="Transferase(Phosphotransferase) domain 1"/>
    <property type="match status" value="1"/>
</dbReference>
<dbReference type="PANTHER" id="PTHR37171">
    <property type="entry name" value="SERINE/THREONINE-PROTEIN KINASE YRZF-RELATED"/>
    <property type="match status" value="1"/>
</dbReference>
<dbReference type="GO" id="GO:0004672">
    <property type="term" value="F:protein kinase activity"/>
    <property type="evidence" value="ECO:0007669"/>
    <property type="project" value="InterPro"/>
</dbReference>
<sequence length="718" mass="80065">MHGAAYDAIFNELLTLFDYRPPPLSLVEPLIRPHLATELTSFYDRHLDDKLSLKYIRLMPSLLHDVAYTVTAALEDVKSRDIELPSLTGYDSLFTRAAARAKAPQTVTNATDVATFYRATTSKYCQEVASVLAMHPRGACWATCVSWRRELDFEPPLRFPNFEEEFTLRIREKAPNGDPRLFAPLWGSLDPNTQQRLRDISARFSSLAVWQVFTPCHEVDDMMDSMETLATSNSFFPMVCGAVGLPPAPSKVVVPPDARTPPWTIPLHRDNPVLPSSRRGLTSLRRSVRLKKVHGDDVPGEREIFSKDPSLLKGLVMPPKTSVTADVNIAERYLQHAWARATALDSTFIILYSGNSERICFRHRATQTLYISDFISPRIQKDPGYGKIHAGLYTAILLDVVDRLEQLNDAGHETPDDDKGKRKTAPAYLDPEDGTPKRRKLDSASESSEAVDPKIVYERSASRKLALLTFRYGVYNSQNPASFIRSAPSLSSAGPCQIRRARVKKNYALHEYMVLSLTSEIERGATGIVHGGTLELSDEEGNTSTAQIVVKLSFSAKQREKLRHEYTVYHHMAGVEGVVTVLGLFEDIEDGPLAMVMSHAGVSLRSRPAPHYPDVVVSDAERVAFLRALDAIHAANVRHHDIRPENMLIDDTGRVTIIDFDLAELNPSRSSRKREREHMVSLLNDDYVEPRSHPSAASSPDPETSNSVPGEGPSHQEA</sequence>
<dbReference type="Proteomes" id="UP001222325">
    <property type="component" value="Unassembled WGS sequence"/>
</dbReference>
<gene>
    <name evidence="3" type="ORF">B0H15DRAFT_176645</name>
</gene>
<comment type="caution">
    <text evidence="3">The sequence shown here is derived from an EMBL/GenBank/DDBJ whole genome shotgun (WGS) entry which is preliminary data.</text>
</comment>
<dbReference type="PROSITE" id="PS00109">
    <property type="entry name" value="PROTEIN_KINASE_TYR"/>
    <property type="match status" value="1"/>
</dbReference>
<keyword evidence="4" id="KW-1185">Reference proteome</keyword>
<organism evidence="3 4">
    <name type="scientific">Mycena belliarum</name>
    <dbReference type="NCBI Taxonomy" id="1033014"/>
    <lineage>
        <taxon>Eukaryota</taxon>
        <taxon>Fungi</taxon>
        <taxon>Dikarya</taxon>
        <taxon>Basidiomycota</taxon>
        <taxon>Agaricomycotina</taxon>
        <taxon>Agaricomycetes</taxon>
        <taxon>Agaricomycetidae</taxon>
        <taxon>Agaricales</taxon>
        <taxon>Marasmiineae</taxon>
        <taxon>Mycenaceae</taxon>
        <taxon>Mycena</taxon>
    </lineage>
</organism>
<proteinExistence type="predicted"/>
<evidence type="ECO:0000259" key="2">
    <source>
        <dbReference type="PROSITE" id="PS50011"/>
    </source>
</evidence>
<dbReference type="Pfam" id="PF00069">
    <property type="entry name" value="Pkinase"/>
    <property type="match status" value="1"/>
</dbReference>
<feature type="compositionally biased region" description="Basic and acidic residues" evidence="1">
    <location>
        <begin position="409"/>
        <end position="420"/>
    </location>
</feature>
<dbReference type="GO" id="GO:0005524">
    <property type="term" value="F:ATP binding"/>
    <property type="evidence" value="ECO:0007669"/>
    <property type="project" value="InterPro"/>
</dbReference>
<dbReference type="SMART" id="SM00220">
    <property type="entry name" value="S_TKc"/>
    <property type="match status" value="1"/>
</dbReference>
<feature type="compositionally biased region" description="Polar residues" evidence="1">
    <location>
        <begin position="695"/>
        <end position="708"/>
    </location>
</feature>
<dbReference type="PROSITE" id="PS50011">
    <property type="entry name" value="PROTEIN_KINASE_DOM"/>
    <property type="match status" value="1"/>
</dbReference>
<evidence type="ECO:0000313" key="3">
    <source>
        <dbReference type="EMBL" id="KAJ7065134.1"/>
    </source>
</evidence>
<dbReference type="EMBL" id="JARJCN010000180">
    <property type="protein sequence ID" value="KAJ7065134.1"/>
    <property type="molecule type" value="Genomic_DNA"/>
</dbReference>
<dbReference type="InterPro" id="IPR052396">
    <property type="entry name" value="Meiotic_Drive_Suppr_Kinase"/>
</dbReference>